<dbReference type="EMBL" id="JAFMPM010000008">
    <property type="protein sequence ID" value="MBO0614820.1"/>
    <property type="molecule type" value="Genomic_DNA"/>
</dbReference>
<dbReference type="Proteomes" id="UP000664466">
    <property type="component" value="Unassembled WGS sequence"/>
</dbReference>
<organism evidence="3">
    <name type="scientific">Thiothrix fructosivorans</name>
    <dbReference type="NCBI Taxonomy" id="111770"/>
    <lineage>
        <taxon>Bacteria</taxon>
        <taxon>Pseudomonadati</taxon>
        <taxon>Pseudomonadota</taxon>
        <taxon>Gammaproteobacteria</taxon>
        <taxon>Thiotrichales</taxon>
        <taxon>Thiotrichaceae</taxon>
        <taxon>Thiothrix</taxon>
    </lineage>
</organism>
<reference evidence="3" key="2">
    <citation type="submission" date="2021-04" db="EMBL/GenBank/DDBJ databases">
        <title>Complete Genome and methylome analysis of Thiothrix fructosivorans ATCC 49748.</title>
        <authorList>
            <person name="Fomenkov A."/>
            <person name="Sun L."/>
            <person name="Vincze T."/>
            <person name="Grabovich M.Y."/>
            <person name="Roberts R.J."/>
        </authorList>
    </citation>
    <scope>NUCLEOTIDE SEQUENCE</scope>
    <source>
        <strain evidence="3">ATCC 49748</strain>
    </source>
</reference>
<gene>
    <name evidence="3" type="ORF">J1836_013520</name>
    <name evidence="2" type="ORF">J1836_18130</name>
</gene>
<dbReference type="RefSeq" id="WP_207252521.1">
    <property type="nucleotide sequence ID" value="NZ_JAFMPM010000008.1"/>
</dbReference>
<protein>
    <submittedName>
        <fullName evidence="3">Uncharacterized protein</fullName>
    </submittedName>
</protein>
<evidence type="ECO:0000256" key="1">
    <source>
        <dbReference type="SAM" id="SignalP"/>
    </source>
</evidence>
<name>A0A8B0SE60_9GAMM</name>
<keyword evidence="1" id="KW-0732">Signal</keyword>
<evidence type="ECO:0000313" key="3">
    <source>
        <dbReference type="EMBL" id="QTX09636.1"/>
    </source>
</evidence>
<sequence length="263" mass="26808">MKIIKFSLAVAISTAILSTSAMADSWKVTQDVDVSAVGANTTLTQTNTAAAGTSGSVQSLNNINLDTTDGIIDTGSTQTVKAGANTLNLIQAASTDTSKQAANRAVAQTVTDLTQDVQMTAGTIKLDQNAATLATNTQAVNEVNGEVITKLEQKITSTGTTLDMNQEGASTQNTQVGNLLSVGVSTATSGVNQTITVKDVTMDQKSTTSAFQSGNAMLIGDGSAVSGGSLNQKYTTASTLAMTQDGTTSSYQSANYAGVKTNP</sequence>
<accession>A0A8B0SE60</accession>
<keyword evidence="4" id="KW-1185">Reference proteome</keyword>
<proteinExistence type="predicted"/>
<evidence type="ECO:0000313" key="2">
    <source>
        <dbReference type="EMBL" id="MBO0614820.1"/>
    </source>
</evidence>
<dbReference type="AlphaFoldDB" id="A0A8B0SE60"/>
<feature type="signal peptide" evidence="1">
    <location>
        <begin position="1"/>
        <end position="23"/>
    </location>
</feature>
<reference evidence="2 4" key="1">
    <citation type="submission" date="2021-03" db="EMBL/GenBank/DDBJ databases">
        <title>Draft genome and methylome analysis of Thiotrix fructosivoruns ATCC 49748.</title>
        <authorList>
            <person name="Fomenkov A."/>
            <person name="Grabovich M.Y."/>
            <person name="Roberts R.J."/>
        </authorList>
    </citation>
    <scope>NUCLEOTIDE SEQUENCE [LARGE SCALE GENOMIC DNA]</scope>
    <source>
        <strain evidence="2 4">ATCC 49748</strain>
    </source>
</reference>
<feature type="chain" id="PRO_5032536942" evidence="1">
    <location>
        <begin position="24"/>
        <end position="263"/>
    </location>
</feature>
<evidence type="ECO:0000313" key="4">
    <source>
        <dbReference type="Proteomes" id="UP000664466"/>
    </source>
</evidence>
<dbReference type="EMBL" id="CP072748">
    <property type="protein sequence ID" value="QTX09636.1"/>
    <property type="molecule type" value="Genomic_DNA"/>
</dbReference>